<dbReference type="Proteomes" id="UP000177838">
    <property type="component" value="Unassembled WGS sequence"/>
</dbReference>
<proteinExistence type="predicted"/>
<accession>A0A1G2QGL4</accession>
<dbReference type="PANTHER" id="PTHR46066:SF2">
    <property type="entry name" value="CHITINASE DOMAIN-CONTAINING PROTEIN 1"/>
    <property type="match status" value="1"/>
</dbReference>
<evidence type="ECO:0000259" key="1">
    <source>
        <dbReference type="PROSITE" id="PS51910"/>
    </source>
</evidence>
<organism evidence="2 3">
    <name type="scientific">Candidatus Vogelbacteria bacterium RIFOXYD1_FULL_46_19</name>
    <dbReference type="NCBI Taxonomy" id="1802439"/>
    <lineage>
        <taxon>Bacteria</taxon>
        <taxon>Candidatus Vogeliibacteriota</taxon>
    </lineage>
</organism>
<dbReference type="Gene3D" id="3.20.20.80">
    <property type="entry name" value="Glycosidases"/>
    <property type="match status" value="1"/>
</dbReference>
<protein>
    <recommendedName>
        <fullName evidence="1">GH18 domain-containing protein</fullName>
    </recommendedName>
</protein>
<evidence type="ECO:0000313" key="2">
    <source>
        <dbReference type="EMBL" id="OHA59548.1"/>
    </source>
</evidence>
<dbReference type="GO" id="GO:0005975">
    <property type="term" value="P:carbohydrate metabolic process"/>
    <property type="evidence" value="ECO:0007669"/>
    <property type="project" value="InterPro"/>
</dbReference>
<reference evidence="2 3" key="1">
    <citation type="journal article" date="2016" name="Nat. Commun.">
        <title>Thousands of microbial genomes shed light on interconnected biogeochemical processes in an aquifer system.</title>
        <authorList>
            <person name="Anantharaman K."/>
            <person name="Brown C.T."/>
            <person name="Hug L.A."/>
            <person name="Sharon I."/>
            <person name="Castelle C.J."/>
            <person name="Probst A.J."/>
            <person name="Thomas B.C."/>
            <person name="Singh A."/>
            <person name="Wilkins M.J."/>
            <person name="Karaoz U."/>
            <person name="Brodie E.L."/>
            <person name="Williams K.H."/>
            <person name="Hubbard S.S."/>
            <person name="Banfield J.F."/>
        </authorList>
    </citation>
    <scope>NUCLEOTIDE SEQUENCE [LARGE SCALE GENOMIC DNA]</scope>
</reference>
<dbReference type="Gene3D" id="3.10.50.10">
    <property type="match status" value="1"/>
</dbReference>
<dbReference type="GO" id="GO:0008061">
    <property type="term" value="F:chitin binding"/>
    <property type="evidence" value="ECO:0007669"/>
    <property type="project" value="InterPro"/>
</dbReference>
<evidence type="ECO:0000313" key="3">
    <source>
        <dbReference type="Proteomes" id="UP000177838"/>
    </source>
</evidence>
<dbReference type="EMBL" id="MHTK01000006">
    <property type="protein sequence ID" value="OHA59548.1"/>
    <property type="molecule type" value="Genomic_DNA"/>
</dbReference>
<gene>
    <name evidence="2" type="ORF">A2589_01655</name>
</gene>
<dbReference type="STRING" id="1802439.A2589_01655"/>
<dbReference type="InterPro" id="IPR001223">
    <property type="entry name" value="Glyco_hydro18_cat"/>
</dbReference>
<sequence length="400" mass="44466">MTKNLTLLVISALLLFIIVITGPTAEAKVTNDSDLEVAGWVPYWRLSEGSKSAKRQLKKLDTIYPFVYSVTTDGELKDLGNLKNKDWQRLAKAAKTKRVEIIPTVMWSGGADIHRLLSDPELRQNHIKAITKMVRKGKYAGVDIDYEGKQAATKDYFSLFLAELKSELGQKKLVCTIEARTPPASLYRVLPPVIAYANDYEAIGEHCDVVQIMAYDQQRADILLNDERKGAPYAPTADVDWVRKVVELTTATIPAEKIMLGIPTYGAEYEIVVSPNWYQRYSKLWALNPEYGLDTAKKFKTEPSRNQAGELSLSYQANPTLAPITSLLSVPKNTPRGEVATAQALSYANLTGQTVTVNYLSWSDSGAVKAKIDLARELGLRGVSLFKIDGGEDKKIWSLF</sequence>
<dbReference type="SMART" id="SM00636">
    <property type="entry name" value="Glyco_18"/>
    <property type="match status" value="1"/>
</dbReference>
<dbReference type="SUPFAM" id="SSF51445">
    <property type="entry name" value="(Trans)glycosidases"/>
    <property type="match status" value="1"/>
</dbReference>
<feature type="domain" description="GH18" evidence="1">
    <location>
        <begin position="38"/>
        <end position="400"/>
    </location>
</feature>
<dbReference type="InterPro" id="IPR017853">
    <property type="entry name" value="GH"/>
</dbReference>
<name>A0A1G2QGL4_9BACT</name>
<dbReference type="InterPro" id="IPR011583">
    <property type="entry name" value="Chitinase_II/V-like_cat"/>
</dbReference>
<dbReference type="AlphaFoldDB" id="A0A1G2QGL4"/>
<dbReference type="PROSITE" id="PS51910">
    <property type="entry name" value="GH18_2"/>
    <property type="match status" value="1"/>
</dbReference>
<comment type="caution">
    <text evidence="2">The sequence shown here is derived from an EMBL/GenBank/DDBJ whole genome shotgun (WGS) entry which is preliminary data.</text>
</comment>
<dbReference type="PANTHER" id="PTHR46066">
    <property type="entry name" value="CHITINASE DOMAIN-CONTAINING PROTEIN 1 FAMILY MEMBER"/>
    <property type="match status" value="1"/>
</dbReference>
<dbReference type="Pfam" id="PF00704">
    <property type="entry name" value="Glyco_hydro_18"/>
    <property type="match status" value="1"/>
</dbReference>
<dbReference type="InterPro" id="IPR029070">
    <property type="entry name" value="Chitinase_insertion_sf"/>
</dbReference>